<dbReference type="EMBL" id="AP017924">
    <property type="protein sequence ID" value="BAW19104.1"/>
    <property type="molecule type" value="Genomic_DNA"/>
</dbReference>
<proteinExistence type="predicted"/>
<protein>
    <submittedName>
        <fullName evidence="1">Uncharacterized protein</fullName>
    </submittedName>
</protein>
<sequence length="76" mass="8758">MKLLQWFKKLKPEFKHEPTMWGLRSLCETINTTQAQINGRWVPARPQCACGIKARFRAAWAVFTGRADAVVWPEGQ</sequence>
<evidence type="ECO:0000313" key="1">
    <source>
        <dbReference type="EMBL" id="BAW19104.1"/>
    </source>
</evidence>
<accession>A0A1L7N1G4</accession>
<organism evidence="1 2">
    <name type="scientific">Ralstonia phage RP12</name>
    <dbReference type="NCBI Taxonomy" id="1923889"/>
    <lineage>
        <taxon>Viruses</taxon>
        <taxon>Duplodnaviria</taxon>
        <taxon>Heunggongvirae</taxon>
        <taxon>Uroviricota</taxon>
        <taxon>Caudoviricetes</taxon>
        <taxon>Chimalliviridae</taxon>
        <taxon>Ripduovirus</taxon>
        <taxon>Ripduovirus RP12</taxon>
    </lineage>
</organism>
<dbReference type="OrthoDB" id="41545at10239"/>
<dbReference type="GeneID" id="40074525"/>
<dbReference type="Proteomes" id="UP000222831">
    <property type="component" value="Segment"/>
</dbReference>
<dbReference type="KEGG" id="vg:40074525"/>
<name>A0A1L7N1G4_9CAUD</name>
<reference evidence="1 2" key="1">
    <citation type="submission" date="2016-12" db="EMBL/GenBank/DDBJ databases">
        <title>Characterization of two jumbo phages RP12 and RP31 infecting the phytopathogen Ralstonia solanacearum.</title>
        <authorList>
            <person name="Kawasaki T."/>
            <person name="Yoshikawa G."/>
            <person name="Ogata H."/>
            <person name="Yamada T."/>
        </authorList>
    </citation>
    <scope>NUCLEOTIDE SEQUENCE [LARGE SCALE GENOMIC DNA]</scope>
    <source>
        <strain evidence="1 2">RP12</strain>
    </source>
</reference>
<keyword evidence="2" id="KW-1185">Reference proteome</keyword>
<dbReference type="RefSeq" id="YP_009598823.1">
    <property type="nucleotide sequence ID" value="NC_041911.1"/>
</dbReference>
<evidence type="ECO:0000313" key="2">
    <source>
        <dbReference type="Proteomes" id="UP000222831"/>
    </source>
</evidence>